<name>A0A3Q8S766_9FIRM</name>
<dbReference type="KEGG" id="eri:EEI45_03570"/>
<evidence type="ECO:0000313" key="7">
    <source>
        <dbReference type="Proteomes" id="UP000278804"/>
    </source>
</evidence>
<accession>A0A3Q8S766</accession>
<gene>
    <name evidence="6" type="primary">gatC</name>
    <name evidence="6" type="ORF">EEI45_03570</name>
</gene>
<evidence type="ECO:0000256" key="2">
    <source>
        <dbReference type="ARBA" id="ARBA00011123"/>
    </source>
</evidence>
<organism evidence="6 7">
    <name type="scientific">Erysipelothrix piscisicarius</name>
    <dbReference type="NCBI Taxonomy" id="2485784"/>
    <lineage>
        <taxon>Bacteria</taxon>
        <taxon>Bacillati</taxon>
        <taxon>Bacillota</taxon>
        <taxon>Erysipelotrichia</taxon>
        <taxon>Erysipelotrichales</taxon>
        <taxon>Erysipelotrichaceae</taxon>
        <taxon>Erysipelothrix</taxon>
    </lineage>
</organism>
<proteinExistence type="inferred from homology"/>
<reference evidence="6 7" key="1">
    <citation type="journal article" date="2020" name="Int. J. Syst. Evol. Microbiol.">
        <title>Description of Erysipelothrix piscisicarius sp. nov., an emergent fish pathogen, and assessment of virulence using a tiger barb (Puntigrus tetrazona) infection model.</title>
        <authorList>
            <person name="Pomaranski E.K."/>
            <person name="Griffin M.J."/>
            <person name="Camus A.C."/>
            <person name="Armwood A.R."/>
            <person name="Shelley J."/>
            <person name="Waldbieser G.C."/>
            <person name="LaFrentz B.R."/>
            <person name="Garcia J.C."/>
            <person name="Yanong R."/>
            <person name="Soto E."/>
        </authorList>
    </citation>
    <scope>NUCLEOTIDE SEQUENCE [LARGE SCALE GENOMIC DNA]</scope>
    <source>
        <strain evidence="6 7">15TAL0474</strain>
    </source>
</reference>
<evidence type="ECO:0000256" key="5">
    <source>
        <dbReference type="ARBA" id="ARBA00047913"/>
    </source>
</evidence>
<dbReference type="Proteomes" id="UP000278804">
    <property type="component" value="Chromosome"/>
</dbReference>
<evidence type="ECO:0000256" key="3">
    <source>
        <dbReference type="ARBA" id="ARBA00024799"/>
    </source>
</evidence>
<dbReference type="Pfam" id="PF02686">
    <property type="entry name" value="GatC"/>
    <property type="match status" value="1"/>
</dbReference>
<evidence type="ECO:0000313" key="6">
    <source>
        <dbReference type="EMBL" id="AZK43973.1"/>
    </source>
</evidence>
<dbReference type="SUPFAM" id="SSF141000">
    <property type="entry name" value="Glu-tRNAGln amidotransferase C subunit"/>
    <property type="match status" value="1"/>
</dbReference>
<dbReference type="InterPro" id="IPR036113">
    <property type="entry name" value="Asp/Glu-ADT_sf_sub_c"/>
</dbReference>
<dbReference type="RefSeq" id="WP_125164176.1">
    <property type="nucleotide sequence ID" value="NZ_CP034234.1"/>
</dbReference>
<dbReference type="GO" id="GO:0016740">
    <property type="term" value="F:transferase activity"/>
    <property type="evidence" value="ECO:0007669"/>
    <property type="project" value="UniProtKB-KW"/>
</dbReference>
<dbReference type="EMBL" id="CP034234">
    <property type="protein sequence ID" value="AZK43973.1"/>
    <property type="molecule type" value="Genomic_DNA"/>
</dbReference>
<evidence type="ECO:0000256" key="1">
    <source>
        <dbReference type="ARBA" id="ARBA00010757"/>
    </source>
</evidence>
<comment type="function">
    <text evidence="3">Allows the formation of correctly charged Asn-tRNA(Asn) or Gln-tRNA(Gln) through the transamidation of misacylated Asp-tRNA(Asn) or Glu-tRNA(Gln) in organisms which lack either or both of asparaginyl-tRNA or glutaminyl-tRNA synthetases. The reaction takes place in the presence of glutamine and ATP through an activated phospho-Asp-tRNA(Asn) or phospho-Glu-tRNA(Gln).</text>
</comment>
<dbReference type="InterPro" id="IPR003837">
    <property type="entry name" value="GatC"/>
</dbReference>
<comment type="subunit">
    <text evidence="2">Heterotrimer of A, B and C subunits.</text>
</comment>
<comment type="similarity">
    <text evidence="1">Belongs to the GatC family.</text>
</comment>
<dbReference type="AlphaFoldDB" id="A0A3Q8S766"/>
<dbReference type="NCBIfam" id="TIGR00135">
    <property type="entry name" value="gatC"/>
    <property type="match status" value="1"/>
</dbReference>
<sequence length="98" mass="11589">MKKLDKELIEKFASDLMFRLTDEELEMVEANAHVFERYIDKIQAIDTEGVEVMSYPFEMETTWLREDEPNHVIDQSLAFENAPRVEGDYFEIVKVVNK</sequence>
<keyword evidence="6" id="KW-0808">Transferase</keyword>
<comment type="catalytic activity">
    <reaction evidence="4">
        <text>L-aspartyl-tRNA(Asn) + L-glutamine + ATP + H2O = L-asparaginyl-tRNA(Asn) + L-glutamate + ADP + phosphate + 2 H(+)</text>
        <dbReference type="Rhea" id="RHEA:14513"/>
        <dbReference type="Rhea" id="RHEA-COMP:9674"/>
        <dbReference type="Rhea" id="RHEA-COMP:9677"/>
        <dbReference type="ChEBI" id="CHEBI:15377"/>
        <dbReference type="ChEBI" id="CHEBI:15378"/>
        <dbReference type="ChEBI" id="CHEBI:29985"/>
        <dbReference type="ChEBI" id="CHEBI:30616"/>
        <dbReference type="ChEBI" id="CHEBI:43474"/>
        <dbReference type="ChEBI" id="CHEBI:58359"/>
        <dbReference type="ChEBI" id="CHEBI:78515"/>
        <dbReference type="ChEBI" id="CHEBI:78516"/>
        <dbReference type="ChEBI" id="CHEBI:456216"/>
    </reaction>
</comment>
<dbReference type="GO" id="GO:0006450">
    <property type="term" value="P:regulation of translational fidelity"/>
    <property type="evidence" value="ECO:0007669"/>
    <property type="project" value="InterPro"/>
</dbReference>
<comment type="catalytic activity">
    <reaction evidence="5">
        <text>L-glutamyl-tRNA(Gln) + L-glutamine + ATP + H2O = L-glutaminyl-tRNA(Gln) + L-glutamate + ADP + phosphate + H(+)</text>
        <dbReference type="Rhea" id="RHEA:17521"/>
        <dbReference type="Rhea" id="RHEA-COMP:9681"/>
        <dbReference type="Rhea" id="RHEA-COMP:9684"/>
        <dbReference type="ChEBI" id="CHEBI:15377"/>
        <dbReference type="ChEBI" id="CHEBI:15378"/>
        <dbReference type="ChEBI" id="CHEBI:29985"/>
        <dbReference type="ChEBI" id="CHEBI:30616"/>
        <dbReference type="ChEBI" id="CHEBI:43474"/>
        <dbReference type="ChEBI" id="CHEBI:58359"/>
        <dbReference type="ChEBI" id="CHEBI:78520"/>
        <dbReference type="ChEBI" id="CHEBI:78521"/>
        <dbReference type="ChEBI" id="CHEBI:456216"/>
    </reaction>
</comment>
<evidence type="ECO:0000256" key="4">
    <source>
        <dbReference type="ARBA" id="ARBA00047380"/>
    </source>
</evidence>
<keyword evidence="7" id="KW-1185">Reference proteome</keyword>
<protein>
    <submittedName>
        <fullName evidence="6">Asp-tRNA(Asn)/Glu-tRNA(Gln) amidotransferase GatCAB subunit C</fullName>
    </submittedName>
</protein>